<organism evidence="2 3">
    <name type="scientific">Streptococcus oralis subsp. oralis</name>
    <dbReference type="NCBI Taxonomy" id="1891914"/>
    <lineage>
        <taxon>Bacteria</taxon>
        <taxon>Bacillati</taxon>
        <taxon>Bacillota</taxon>
        <taxon>Bacilli</taxon>
        <taxon>Lactobacillales</taxon>
        <taxon>Streptococcaceae</taxon>
        <taxon>Streptococcus</taxon>
    </lineage>
</organism>
<evidence type="ECO:0000259" key="1">
    <source>
        <dbReference type="Pfam" id="PF22480"/>
    </source>
</evidence>
<evidence type="ECO:0000313" key="3">
    <source>
        <dbReference type="Proteomes" id="UP000033716"/>
    </source>
</evidence>
<dbReference type="AlphaFoldDB" id="A0A0F2DK82"/>
<dbReference type="InterPro" id="IPR054253">
    <property type="entry name" value="DUF6984"/>
</dbReference>
<dbReference type="Proteomes" id="UP000033716">
    <property type="component" value="Unassembled WGS sequence"/>
</dbReference>
<accession>A0A0F2DK82</accession>
<comment type="caution">
    <text evidence="2">The sequence shown here is derived from an EMBL/GenBank/DDBJ whole genome shotgun (WGS) entry which is preliminary data.</text>
</comment>
<gene>
    <name evidence="2" type="ORF">TZ92_01152</name>
</gene>
<reference evidence="2 3" key="1">
    <citation type="submission" date="2015-02" db="EMBL/GenBank/DDBJ databases">
        <title>Evolution of amylase-binding proteins of oral streptococcal species.</title>
        <authorList>
            <person name="Haase E.M."/>
        </authorList>
    </citation>
    <scope>NUCLEOTIDE SEQUENCE [LARGE SCALE GENOMIC DNA]</scope>
    <source>
        <strain evidence="2 3">SK141</strain>
    </source>
</reference>
<evidence type="ECO:0000313" key="2">
    <source>
        <dbReference type="EMBL" id="KJQ70624.1"/>
    </source>
</evidence>
<dbReference type="PATRIC" id="fig|28037.214.peg.1156"/>
<dbReference type="RefSeq" id="WP_033629656.1">
    <property type="nucleotide sequence ID" value="NZ_JYGO01000002.1"/>
</dbReference>
<proteinExistence type="predicted"/>
<dbReference type="EMBL" id="JYGR01000005">
    <property type="protein sequence ID" value="KJQ70624.1"/>
    <property type="molecule type" value="Genomic_DNA"/>
</dbReference>
<feature type="domain" description="DUF6984" evidence="1">
    <location>
        <begin position="5"/>
        <end position="108"/>
    </location>
</feature>
<name>A0A0F2DK82_STROR</name>
<sequence>MEFNKRPLTSNEVNLLKILLANKKPQYDSLKTSFTDSVISLDDGGMGSISFLNEHNEKNNLEIIAISEYQFNDKDDVPVLATLYSYSDGRLYELDIWKVDFSPLLAYPNEE</sequence>
<protein>
    <recommendedName>
        <fullName evidence="1">DUF6984 domain-containing protein</fullName>
    </recommendedName>
</protein>
<dbReference type="Pfam" id="PF22480">
    <property type="entry name" value="DUF6984"/>
    <property type="match status" value="1"/>
</dbReference>